<gene>
    <name evidence="3" type="primary">nrdE_3</name>
    <name evidence="3" type="ORF">NCTC12123_02968</name>
</gene>
<feature type="domain" description="Ribonucleotide reductase large subunit C-terminal" evidence="2">
    <location>
        <begin position="2"/>
        <end position="122"/>
    </location>
</feature>
<dbReference type="GO" id="GO:0005524">
    <property type="term" value="F:ATP binding"/>
    <property type="evidence" value="ECO:0007669"/>
    <property type="project" value="TreeGrafter"/>
</dbReference>
<evidence type="ECO:0000256" key="1">
    <source>
        <dbReference type="ARBA" id="ARBA00010406"/>
    </source>
</evidence>
<dbReference type="EC" id="1.17.4.1" evidence="3"/>
<comment type="similarity">
    <text evidence="1">Belongs to the ribonucleoside diphosphate reductase large chain family.</text>
</comment>
<name>A0A376FDN7_ENTAS</name>
<proteinExistence type="inferred from homology"/>
<dbReference type="GO" id="GO:0004748">
    <property type="term" value="F:ribonucleoside-diphosphate reductase activity, thioredoxin disulfide as acceptor"/>
    <property type="evidence" value="ECO:0007669"/>
    <property type="project" value="UniProtKB-EC"/>
</dbReference>
<dbReference type="Pfam" id="PF02867">
    <property type="entry name" value="Ribonuc_red_lgC"/>
    <property type="match status" value="1"/>
</dbReference>
<dbReference type="Proteomes" id="UP000255163">
    <property type="component" value="Unassembled WGS sequence"/>
</dbReference>
<keyword evidence="3" id="KW-0560">Oxidoreductase</keyword>
<dbReference type="PRINTS" id="PR01183">
    <property type="entry name" value="RIBORDTASEM1"/>
</dbReference>
<reference evidence="3 4" key="1">
    <citation type="submission" date="2018-06" db="EMBL/GenBank/DDBJ databases">
        <authorList>
            <consortium name="Pathogen Informatics"/>
            <person name="Doyle S."/>
        </authorList>
    </citation>
    <scope>NUCLEOTIDE SEQUENCE [LARGE SCALE GENOMIC DNA]</scope>
    <source>
        <strain evidence="3 4">NCTC12123</strain>
    </source>
</reference>
<evidence type="ECO:0000259" key="2">
    <source>
        <dbReference type="Pfam" id="PF02867"/>
    </source>
</evidence>
<organism evidence="3 4">
    <name type="scientific">Enterobacter asburiae</name>
    <dbReference type="NCBI Taxonomy" id="61645"/>
    <lineage>
        <taxon>Bacteria</taxon>
        <taxon>Pseudomonadati</taxon>
        <taxon>Pseudomonadota</taxon>
        <taxon>Gammaproteobacteria</taxon>
        <taxon>Enterobacterales</taxon>
        <taxon>Enterobacteriaceae</taxon>
        <taxon>Enterobacter</taxon>
        <taxon>Enterobacter cloacae complex</taxon>
    </lineage>
</organism>
<dbReference type="InterPro" id="IPR039718">
    <property type="entry name" value="Rrm1"/>
</dbReference>
<dbReference type="EMBL" id="UFYI01000007">
    <property type="protein sequence ID" value="STD21846.1"/>
    <property type="molecule type" value="Genomic_DNA"/>
</dbReference>
<evidence type="ECO:0000313" key="4">
    <source>
        <dbReference type="Proteomes" id="UP000255163"/>
    </source>
</evidence>
<protein>
    <submittedName>
        <fullName evidence="3">Ribonucleoside-diphosphate reductase subunit alpha</fullName>
        <ecNumber evidence="3">1.17.4.1</ecNumber>
    </submittedName>
</protein>
<dbReference type="Gene3D" id="3.20.70.20">
    <property type="match status" value="1"/>
</dbReference>
<dbReference type="GO" id="GO:0005971">
    <property type="term" value="C:ribonucleoside-diphosphate reductase complex"/>
    <property type="evidence" value="ECO:0007669"/>
    <property type="project" value="TreeGrafter"/>
</dbReference>
<dbReference type="GO" id="GO:0009263">
    <property type="term" value="P:deoxyribonucleotide biosynthetic process"/>
    <property type="evidence" value="ECO:0007669"/>
    <property type="project" value="TreeGrafter"/>
</dbReference>
<evidence type="ECO:0000313" key="3">
    <source>
        <dbReference type="EMBL" id="STD21846.1"/>
    </source>
</evidence>
<dbReference type="PANTHER" id="PTHR11573:SF30">
    <property type="entry name" value="RIBONUCLEOSIDE-DIPHOSPHATE REDUCTASE 2 SUBUNIT ALPHA"/>
    <property type="match status" value="1"/>
</dbReference>
<sequence length="148" mass="16373">MDSPDFGRTVETAIRGLTAVSDMSHIRSVPSIEAGNAASHAIGLGQMNLHGYLAREGIAYGSPEGLDFTNLYFYTITWHALHTSMMLARERNQRFAGFEQSRYASGNISASIWKGDWQPKTEKVRELFCPPRGLPCRRARCGSSCVTT</sequence>
<dbReference type="InterPro" id="IPR000788">
    <property type="entry name" value="RNR_lg_C"/>
</dbReference>
<accession>A0A376FDN7</accession>
<dbReference type="PANTHER" id="PTHR11573">
    <property type="entry name" value="RIBONUCLEOSIDE-DIPHOSPHATE REDUCTASE LARGE CHAIN"/>
    <property type="match status" value="1"/>
</dbReference>
<dbReference type="STRING" id="640513.Entas_3388"/>
<dbReference type="AlphaFoldDB" id="A0A376FDN7"/>
<dbReference type="SUPFAM" id="SSF51998">
    <property type="entry name" value="PFL-like glycyl radical enzymes"/>
    <property type="match status" value="1"/>
</dbReference>